<dbReference type="InterPro" id="IPR016181">
    <property type="entry name" value="Acyl_CoA_acyltransferase"/>
</dbReference>
<gene>
    <name evidence="2" type="ORF">GCM10009097_22140</name>
</gene>
<organism evidence="2 3">
    <name type="scientific">Pigmentiphaga daeguensis</name>
    <dbReference type="NCBI Taxonomy" id="414049"/>
    <lineage>
        <taxon>Bacteria</taxon>
        <taxon>Pseudomonadati</taxon>
        <taxon>Pseudomonadota</taxon>
        <taxon>Betaproteobacteria</taxon>
        <taxon>Burkholderiales</taxon>
        <taxon>Alcaligenaceae</taxon>
        <taxon>Pigmentiphaga</taxon>
    </lineage>
</organism>
<feature type="domain" description="N-acetyltransferase" evidence="1">
    <location>
        <begin position="5"/>
        <end position="142"/>
    </location>
</feature>
<evidence type="ECO:0000313" key="3">
    <source>
        <dbReference type="Proteomes" id="UP001501706"/>
    </source>
</evidence>
<dbReference type="EMBL" id="BAAAEN010000007">
    <property type="protein sequence ID" value="GAA0504755.1"/>
    <property type="molecule type" value="Genomic_DNA"/>
</dbReference>
<accession>A0ABN1BT18</accession>
<keyword evidence="3" id="KW-1185">Reference proteome</keyword>
<dbReference type="Gene3D" id="3.40.630.30">
    <property type="match status" value="1"/>
</dbReference>
<comment type="caution">
    <text evidence="2">The sequence shown here is derived from an EMBL/GenBank/DDBJ whole genome shotgun (WGS) entry which is preliminary data.</text>
</comment>
<evidence type="ECO:0000259" key="1">
    <source>
        <dbReference type="PROSITE" id="PS51186"/>
    </source>
</evidence>
<dbReference type="RefSeq" id="WP_343927538.1">
    <property type="nucleotide sequence ID" value="NZ_BAAAEN010000007.1"/>
</dbReference>
<proteinExistence type="predicted"/>
<dbReference type="Proteomes" id="UP001501706">
    <property type="component" value="Unassembled WGS sequence"/>
</dbReference>
<protein>
    <recommendedName>
        <fullName evidence="1">N-acetyltransferase domain-containing protein</fullName>
    </recommendedName>
</protein>
<reference evidence="2 3" key="1">
    <citation type="journal article" date="2019" name="Int. J. Syst. Evol. Microbiol.">
        <title>The Global Catalogue of Microorganisms (GCM) 10K type strain sequencing project: providing services to taxonomists for standard genome sequencing and annotation.</title>
        <authorList>
            <consortium name="The Broad Institute Genomics Platform"/>
            <consortium name="The Broad Institute Genome Sequencing Center for Infectious Disease"/>
            <person name="Wu L."/>
            <person name="Ma J."/>
        </authorList>
    </citation>
    <scope>NUCLEOTIDE SEQUENCE [LARGE SCALE GENOMIC DNA]</scope>
    <source>
        <strain evidence="2 3">JCM 14330</strain>
    </source>
</reference>
<dbReference type="SUPFAM" id="SSF55729">
    <property type="entry name" value="Acyl-CoA N-acyltransferases (Nat)"/>
    <property type="match status" value="1"/>
</dbReference>
<sequence length="142" mass="15813">MIYLERLRPAHVTEVHLQPAQQLVQAVLSPGYAEQLVAQPGVAWAALLDGQTLACAGMTEVGPQRAIAWALFSEAALRHFGPIHRATRQILAEAPWRRVEMAVDARHAAAIRWAERLGFVREGLMRAYTADGRDCFLYARVK</sequence>
<dbReference type="PROSITE" id="PS51186">
    <property type="entry name" value="GNAT"/>
    <property type="match status" value="1"/>
</dbReference>
<name>A0ABN1BT18_9BURK</name>
<evidence type="ECO:0000313" key="2">
    <source>
        <dbReference type="EMBL" id="GAA0504755.1"/>
    </source>
</evidence>
<dbReference type="InterPro" id="IPR000182">
    <property type="entry name" value="GNAT_dom"/>
</dbReference>